<keyword evidence="2" id="KW-0150">Chloroplast</keyword>
<dbReference type="GO" id="GO:0009507">
    <property type="term" value="C:chloroplast"/>
    <property type="evidence" value="ECO:0007669"/>
    <property type="project" value="UniProtKB-SubCell"/>
</dbReference>
<sequence length="1077" mass="115191">MKGLVQATTTADGGEIVTTGRLRADIVSAINTAGGRASSHELEVATGVCQTTIGAAVREFWTEQLHGRWFQCEEGLQVFTSAYLSSLALEAGTAAAERGRVSLKELAPILKLPVEFTGTLVSEWMHDPGSHLMTARKLKLVSGALVTEAYEKTKRAELCSICGAATEPRSVEELMEDCDLLHPEEEEMALELLTGLTESGELEGSLAGGARGAQAYVPDSFVAAQHEAAHAFFSANDYLDHATASGLQVRKLHAFVRDRHPDAVLLEKVVVSSAVVERLQAVADGAVAEASWFEAWAVVPTVLSDADAAHLVGMCAACKRSDGDPLKVLQLGVYGVSATFVQGIIAQFREEAASESSSTAPSGGSWGGEGHPARASASGGSSRKGGGKNRKRGGSRKPGGDVDLAAEREAERFVRRCRPELEDFARLVTALGAHVAPALREAREEVVRRANQRSSADSFHERADAFETAFETSYFDFQLRCRGVQALRNSLRQQQQQQQRSVPRHPDGGDGPPVSGKDGCESEGLAEEYLLRTLGAQLAELVTARECEKLGIPFASQDGGACRRPEERMPFISKAACSALAEVLSGDVAGSLVRLWQAATAGCQLSDFCETLEDQVFPVCNLVGRRLDKRQERLMVEDRQRETKASLFRSVSERDVFHFAALVVFQSVTGATPLLPTPGLPQPTQEGGHDSSQQQQQQQPWAGVLLDAVRGHVSSETEECLSGLQRELQASEAVATWADAGESGRGAAEDSSVGNNDGVVRVKAEKARDKDATAGLFLVASVHGFIASSCARSALRASSTRGNGFLAVGTQEAYGRVTESRNHARGVRPLSMTKPNFTKTLGTVLIVGSTIGVSAIPFLSLGPQQQALRLYALSTKTVTLPKEIPVFFLRDESGAVHVENGEGLFFMSPGDAKEKLQDLKGAEGTKVAATTLDDVWYPLIKKKGLNKNSVAAGASGLSDLSARYRIIPRSNQVAQALETQGWNAVADAGGVPVWAAETLAFRGTGNKMKLPLFTNVDDLMTSWDRLETEGGSEAKSPTIQVSSIGAIIDMMQRGGGDQRNLEFFADMDAIEQAEKLL</sequence>
<feature type="region of interest" description="Disordered" evidence="4">
    <location>
        <begin position="674"/>
        <end position="699"/>
    </location>
</feature>
<gene>
    <name evidence="6" type="ORF">Esi_0098_0081</name>
</gene>
<dbReference type="InterPro" id="IPR018611">
    <property type="entry name" value="Ufl1"/>
</dbReference>
<dbReference type="STRING" id="2880.D7G9I2"/>
<comment type="subcellular location">
    <subcellularLocation>
        <location evidence="1">Plastid</location>
        <location evidence="1">Chloroplast</location>
    </subcellularLocation>
</comment>
<protein>
    <recommendedName>
        <fullName evidence="5">E3 UFM1-protein ligase 1-like N-terminal domain-containing protein</fullName>
    </recommendedName>
</protein>
<dbReference type="GO" id="GO:0034976">
    <property type="term" value="P:response to endoplasmic reticulum stress"/>
    <property type="evidence" value="ECO:0007669"/>
    <property type="project" value="TreeGrafter"/>
</dbReference>
<evidence type="ECO:0000256" key="1">
    <source>
        <dbReference type="ARBA" id="ARBA00004229"/>
    </source>
</evidence>
<reference evidence="6 7" key="1">
    <citation type="journal article" date="2010" name="Nature">
        <title>The Ectocarpus genome and the independent evolution of multicellularity in brown algae.</title>
        <authorList>
            <person name="Cock J.M."/>
            <person name="Sterck L."/>
            <person name="Rouze P."/>
            <person name="Scornet D."/>
            <person name="Allen A.E."/>
            <person name="Amoutzias G."/>
            <person name="Anthouard V."/>
            <person name="Artiguenave F."/>
            <person name="Aury J.M."/>
            <person name="Badger J.H."/>
            <person name="Beszteri B."/>
            <person name="Billiau K."/>
            <person name="Bonnet E."/>
            <person name="Bothwell J.H."/>
            <person name="Bowler C."/>
            <person name="Boyen C."/>
            <person name="Brownlee C."/>
            <person name="Carrano C.J."/>
            <person name="Charrier B."/>
            <person name="Cho G.Y."/>
            <person name="Coelho S.M."/>
            <person name="Collen J."/>
            <person name="Corre E."/>
            <person name="Da Silva C."/>
            <person name="Delage L."/>
            <person name="Delaroque N."/>
            <person name="Dittami S.M."/>
            <person name="Doulbeau S."/>
            <person name="Elias M."/>
            <person name="Farnham G."/>
            <person name="Gachon C.M."/>
            <person name="Gschloessl B."/>
            <person name="Heesch S."/>
            <person name="Jabbari K."/>
            <person name="Jubin C."/>
            <person name="Kawai H."/>
            <person name="Kimura K."/>
            <person name="Kloareg B."/>
            <person name="Kupper F.C."/>
            <person name="Lang D."/>
            <person name="Le Bail A."/>
            <person name="Leblanc C."/>
            <person name="Lerouge P."/>
            <person name="Lohr M."/>
            <person name="Lopez P.J."/>
            <person name="Martens C."/>
            <person name="Maumus F."/>
            <person name="Michel G."/>
            <person name="Miranda-Saavedra D."/>
            <person name="Morales J."/>
            <person name="Moreau H."/>
            <person name="Motomura T."/>
            <person name="Nagasato C."/>
            <person name="Napoli C.A."/>
            <person name="Nelson D.R."/>
            <person name="Nyvall-Collen P."/>
            <person name="Peters A.F."/>
            <person name="Pommier C."/>
            <person name="Potin P."/>
            <person name="Poulain J."/>
            <person name="Quesneville H."/>
            <person name="Read B."/>
            <person name="Rensing S.A."/>
            <person name="Ritter A."/>
            <person name="Rousvoal S."/>
            <person name="Samanta M."/>
            <person name="Samson G."/>
            <person name="Schroeder D.C."/>
            <person name="Segurens B."/>
            <person name="Strittmatter M."/>
            <person name="Tonon T."/>
            <person name="Tregear J.W."/>
            <person name="Valentin K."/>
            <person name="von Dassow P."/>
            <person name="Yamagishi T."/>
            <person name="Van de Peer Y."/>
            <person name="Wincker P."/>
        </authorList>
    </citation>
    <scope>NUCLEOTIDE SEQUENCE [LARGE SCALE GENOMIC DNA]</scope>
    <source>
        <strain evidence="7">Ec32 / CCAP1310/4</strain>
    </source>
</reference>
<proteinExistence type="predicted"/>
<feature type="region of interest" description="Disordered" evidence="4">
    <location>
        <begin position="352"/>
        <end position="404"/>
    </location>
</feature>
<feature type="compositionally biased region" description="Basic residues" evidence="4">
    <location>
        <begin position="385"/>
        <end position="395"/>
    </location>
</feature>
<dbReference type="GO" id="GO:0015031">
    <property type="term" value="P:protein transport"/>
    <property type="evidence" value="ECO:0007669"/>
    <property type="project" value="InterPro"/>
</dbReference>
<dbReference type="InterPro" id="IPR056579">
    <property type="entry name" value="Ufl1_N"/>
</dbReference>
<dbReference type="InterPro" id="IPR007378">
    <property type="entry name" value="Tic22-like"/>
</dbReference>
<feature type="domain" description="E3 UFM1-protein ligase 1-like N-terminal" evidence="5">
    <location>
        <begin position="3"/>
        <end position="255"/>
    </location>
</feature>
<evidence type="ECO:0000313" key="6">
    <source>
        <dbReference type="EMBL" id="CBJ28322.1"/>
    </source>
</evidence>
<evidence type="ECO:0000256" key="3">
    <source>
        <dbReference type="ARBA" id="ARBA00022640"/>
    </source>
</evidence>
<evidence type="ECO:0000256" key="2">
    <source>
        <dbReference type="ARBA" id="ARBA00022528"/>
    </source>
</evidence>
<dbReference type="GO" id="GO:0005789">
    <property type="term" value="C:endoplasmic reticulum membrane"/>
    <property type="evidence" value="ECO:0007669"/>
    <property type="project" value="TreeGrafter"/>
</dbReference>
<dbReference type="Pfam" id="PF09743">
    <property type="entry name" value="E3_UFM1_ligase"/>
    <property type="match status" value="1"/>
</dbReference>
<dbReference type="GO" id="GO:0032434">
    <property type="term" value="P:regulation of proteasomal ubiquitin-dependent protein catabolic process"/>
    <property type="evidence" value="ECO:0007669"/>
    <property type="project" value="TreeGrafter"/>
</dbReference>
<accession>D7G9I2</accession>
<feature type="compositionally biased region" description="Low complexity" evidence="4">
    <location>
        <begin position="354"/>
        <end position="363"/>
    </location>
</feature>
<evidence type="ECO:0000313" key="7">
    <source>
        <dbReference type="Proteomes" id="UP000002630"/>
    </source>
</evidence>
<dbReference type="AlphaFoldDB" id="D7G9I2"/>
<organism evidence="6 7">
    <name type="scientific">Ectocarpus siliculosus</name>
    <name type="common">Brown alga</name>
    <name type="synonym">Conferva siliculosa</name>
    <dbReference type="NCBI Taxonomy" id="2880"/>
    <lineage>
        <taxon>Eukaryota</taxon>
        <taxon>Sar</taxon>
        <taxon>Stramenopiles</taxon>
        <taxon>Ochrophyta</taxon>
        <taxon>PX clade</taxon>
        <taxon>Phaeophyceae</taxon>
        <taxon>Ectocarpales</taxon>
        <taxon>Ectocarpaceae</taxon>
        <taxon>Ectocarpus</taxon>
    </lineage>
</organism>
<dbReference type="InParanoid" id="D7G9I2"/>
<name>D7G9I2_ECTSI</name>
<evidence type="ECO:0000259" key="5">
    <source>
        <dbReference type="Pfam" id="PF09743"/>
    </source>
</evidence>
<dbReference type="EMBL" id="FN649222">
    <property type="protein sequence ID" value="CBJ28322.1"/>
    <property type="molecule type" value="Genomic_DNA"/>
</dbReference>
<dbReference type="Proteomes" id="UP000002630">
    <property type="component" value="Linkage Group LG22"/>
</dbReference>
<evidence type="ECO:0000256" key="4">
    <source>
        <dbReference type="SAM" id="MobiDB-lite"/>
    </source>
</evidence>
<dbReference type="OrthoDB" id="42698at2759"/>
<dbReference type="eggNOG" id="KOG2235">
    <property type="taxonomic scope" value="Eukaryota"/>
</dbReference>
<dbReference type="PANTHER" id="PTHR31057">
    <property type="entry name" value="E3 UFM1-PROTEIN LIGASE 1"/>
    <property type="match status" value="1"/>
</dbReference>
<dbReference type="Pfam" id="PF04278">
    <property type="entry name" value="Tic22"/>
    <property type="match status" value="1"/>
</dbReference>
<keyword evidence="3" id="KW-0934">Plastid</keyword>
<dbReference type="GO" id="GO:0061666">
    <property type="term" value="F:UFM1 ligase activity"/>
    <property type="evidence" value="ECO:0007669"/>
    <property type="project" value="InterPro"/>
</dbReference>
<feature type="region of interest" description="Disordered" evidence="4">
    <location>
        <begin position="490"/>
        <end position="519"/>
    </location>
</feature>
<dbReference type="PANTHER" id="PTHR31057:SF0">
    <property type="entry name" value="E3 UFM1-PROTEIN LIGASE 1"/>
    <property type="match status" value="1"/>
</dbReference>
<dbReference type="GO" id="GO:1990592">
    <property type="term" value="P:protein K69-linked ufmylation"/>
    <property type="evidence" value="ECO:0007669"/>
    <property type="project" value="TreeGrafter"/>
</dbReference>
<dbReference type="EMBL" id="FN649747">
    <property type="protein sequence ID" value="CBJ28322.1"/>
    <property type="molecule type" value="Genomic_DNA"/>
</dbReference>
<dbReference type="Gene3D" id="3.40.1350.100">
    <property type="match status" value="2"/>
</dbReference>
<keyword evidence="7" id="KW-1185">Reference proteome</keyword>